<comment type="similarity">
    <text evidence="1">Belongs to the phosphatidylethanolamine-binding protein family.</text>
</comment>
<dbReference type="InterPro" id="IPR008914">
    <property type="entry name" value="PEBP"/>
</dbReference>
<dbReference type="AlphaFoldDB" id="A0A1B1LTG9"/>
<dbReference type="Pfam" id="PF01161">
    <property type="entry name" value="PBP"/>
    <property type="match status" value="1"/>
</dbReference>
<dbReference type="PANTHER" id="PTHR11362:SF82">
    <property type="entry name" value="PHOSPHATIDYLETHANOLAMINE-BINDING PROTEIN 4"/>
    <property type="match status" value="1"/>
</dbReference>
<protein>
    <submittedName>
        <fullName evidence="3">FT/TFL1-like protein</fullName>
    </submittedName>
</protein>
<dbReference type="InterPro" id="IPR036610">
    <property type="entry name" value="PEBP-like_sf"/>
</dbReference>
<organism evidence="3">
    <name type="scientific">Ephedra przewalskii</name>
    <dbReference type="NCBI Taxonomy" id="257425"/>
    <lineage>
        <taxon>Eukaryota</taxon>
        <taxon>Viridiplantae</taxon>
        <taxon>Streptophyta</taxon>
        <taxon>Embryophyta</taxon>
        <taxon>Tracheophyta</taxon>
        <taxon>Spermatophyta</taxon>
        <taxon>Gnetopsida</taxon>
        <taxon>Gnetidae</taxon>
        <taxon>Ephedrales</taxon>
        <taxon>Ephedraceae</taxon>
        <taxon>Ephedra</taxon>
    </lineage>
</organism>
<dbReference type="PROSITE" id="PS01220">
    <property type="entry name" value="PBP"/>
    <property type="match status" value="1"/>
</dbReference>
<sequence length="193" mass="20856">MRGSGARGEGNVPLALVLGRVIGDVVDVFSPSVAMSVAYNGKQLSNGCECKPSAVSSPPLVSIGGADLRSFFTLVMTDPDSPNPSDPTMREYLHWVVTDIPGTTSSRFGRELVAYEAPKPVVGIHRYVMTLFKQSGGRDAVKFKPLARPHFNTRNFARINDLGHPVAAFYFNSQKEPSPSSSSSSSSRSHKRQ</sequence>
<dbReference type="Gene3D" id="3.90.280.10">
    <property type="entry name" value="PEBP-like"/>
    <property type="match status" value="1"/>
</dbReference>
<feature type="compositionally biased region" description="Low complexity" evidence="2">
    <location>
        <begin position="177"/>
        <end position="187"/>
    </location>
</feature>
<dbReference type="EMBL" id="KX270269">
    <property type="protein sequence ID" value="ANS56335.1"/>
    <property type="molecule type" value="mRNA"/>
</dbReference>
<feature type="region of interest" description="Disordered" evidence="2">
    <location>
        <begin position="173"/>
        <end position="193"/>
    </location>
</feature>
<evidence type="ECO:0000313" key="3">
    <source>
        <dbReference type="EMBL" id="ANS56335.1"/>
    </source>
</evidence>
<dbReference type="InterPro" id="IPR035810">
    <property type="entry name" value="PEBP_euk"/>
</dbReference>
<name>A0A1B1LTG9_9SPER</name>
<reference evidence="3" key="1">
    <citation type="journal article" date="2016" name="New Phytol.">
        <title>Revisiting the phosphatidylethanolamine-binding protein (PEBP) gene family reveals cryptic FLOWERING LOCUS T gene homologs in gymnosperms and sheds new light on functional evolution.</title>
        <authorList>
            <person name="Liu Y.Y."/>
            <person name="Yang K.Z."/>
            <person name="Wei X.X."/>
            <person name="Wang X.Q."/>
        </authorList>
    </citation>
    <scope>NUCLEOTIDE SEQUENCE</scope>
    <source>
        <strain evidence="3">1</strain>
    </source>
</reference>
<dbReference type="FunFam" id="3.90.280.10:FF:000001">
    <property type="entry name" value="Terminal flower 1"/>
    <property type="match status" value="1"/>
</dbReference>
<evidence type="ECO:0000256" key="1">
    <source>
        <dbReference type="ARBA" id="ARBA00007091"/>
    </source>
</evidence>
<reference evidence="3" key="2">
    <citation type="submission" date="2016-05" db="EMBL/GenBank/DDBJ databases">
        <authorList>
            <person name="Lavstsen T."/>
            <person name="Jespersen J.S."/>
        </authorList>
    </citation>
    <scope>NUCLEOTIDE SEQUENCE</scope>
    <source>
        <strain evidence="3">1</strain>
    </source>
</reference>
<dbReference type="SUPFAM" id="SSF49777">
    <property type="entry name" value="PEBP-like"/>
    <property type="match status" value="1"/>
</dbReference>
<dbReference type="CDD" id="cd00866">
    <property type="entry name" value="PEBP_euk"/>
    <property type="match status" value="1"/>
</dbReference>
<proteinExistence type="evidence at transcript level"/>
<evidence type="ECO:0000256" key="2">
    <source>
        <dbReference type="SAM" id="MobiDB-lite"/>
    </source>
</evidence>
<dbReference type="PANTHER" id="PTHR11362">
    <property type="entry name" value="PHOSPHATIDYLETHANOLAMINE-BINDING PROTEIN"/>
    <property type="match status" value="1"/>
</dbReference>
<accession>A0A1B1LTG9</accession>
<dbReference type="InterPro" id="IPR001858">
    <property type="entry name" value="Phosphatidylethanolamine-bd_CS"/>
</dbReference>